<evidence type="ECO:0000256" key="5">
    <source>
        <dbReference type="ARBA" id="ARBA00022692"/>
    </source>
</evidence>
<organism evidence="9 10">
    <name type="scientific">Planotetraspora silvatica</name>
    <dbReference type="NCBI Taxonomy" id="234614"/>
    <lineage>
        <taxon>Bacteria</taxon>
        <taxon>Bacillati</taxon>
        <taxon>Actinomycetota</taxon>
        <taxon>Actinomycetes</taxon>
        <taxon>Streptosporangiales</taxon>
        <taxon>Streptosporangiaceae</taxon>
        <taxon>Planotetraspora</taxon>
    </lineage>
</organism>
<sequence>MTVAVAVLFGVAALLVGFAKTAIGGLATISVAVFASLMPARESTAAILLVLLVGDVMAVWHYRHDCDWSLLRRLIPAVLPGLLLGALFLAVVDDDLLRRVIGVLLVIMAALQLLLRWRPPAAGGLASGRTAAVGAGLAAGFVTMIANAAGSVMTLYLIARGVEKRRFLGTGAFFFFGVNVCKVPFSASLGLFHTATITLALVLAPLVLVGGWAGLHVARRISQARFEQAVLGASVLAALALVAR</sequence>
<evidence type="ECO:0000256" key="4">
    <source>
        <dbReference type="ARBA" id="ARBA00022475"/>
    </source>
</evidence>
<dbReference type="EMBL" id="BOOQ01000052">
    <property type="protein sequence ID" value="GII50486.1"/>
    <property type="molecule type" value="Genomic_DNA"/>
</dbReference>
<evidence type="ECO:0000256" key="8">
    <source>
        <dbReference type="RuleBase" id="RU363041"/>
    </source>
</evidence>
<dbReference type="Pfam" id="PF01925">
    <property type="entry name" value="TauE"/>
    <property type="match status" value="1"/>
</dbReference>
<dbReference type="PANTHER" id="PTHR30269">
    <property type="entry name" value="TRANSMEMBRANE PROTEIN YFCA"/>
    <property type="match status" value="1"/>
</dbReference>
<dbReference type="AlphaFoldDB" id="A0A8J3UTL9"/>
<evidence type="ECO:0000313" key="10">
    <source>
        <dbReference type="Proteomes" id="UP000644610"/>
    </source>
</evidence>
<protein>
    <recommendedName>
        <fullName evidence="8">Probable membrane transporter protein</fullName>
    </recommendedName>
</protein>
<dbReference type="RefSeq" id="WP_203979984.1">
    <property type="nucleotide sequence ID" value="NZ_BAAAKY010000048.1"/>
</dbReference>
<gene>
    <name evidence="9" type="ORF">Psi02_69100</name>
</gene>
<comment type="caution">
    <text evidence="9">The sequence shown here is derived from an EMBL/GenBank/DDBJ whole genome shotgun (WGS) entry which is preliminary data.</text>
</comment>
<reference evidence="9" key="1">
    <citation type="submission" date="2021-01" db="EMBL/GenBank/DDBJ databases">
        <title>Whole genome shotgun sequence of Planotetraspora silvatica NBRC 100141.</title>
        <authorList>
            <person name="Komaki H."/>
            <person name="Tamura T."/>
        </authorList>
    </citation>
    <scope>NUCLEOTIDE SEQUENCE</scope>
    <source>
        <strain evidence="9">NBRC 100141</strain>
    </source>
</reference>
<feature type="transmembrane region" description="Helical" evidence="8">
    <location>
        <begin position="6"/>
        <end position="37"/>
    </location>
</feature>
<dbReference type="Proteomes" id="UP000644610">
    <property type="component" value="Unassembled WGS sequence"/>
</dbReference>
<dbReference type="GO" id="GO:0005886">
    <property type="term" value="C:plasma membrane"/>
    <property type="evidence" value="ECO:0007669"/>
    <property type="project" value="UniProtKB-SubCell"/>
</dbReference>
<feature type="transmembrane region" description="Helical" evidence="8">
    <location>
        <begin position="99"/>
        <end position="117"/>
    </location>
</feature>
<evidence type="ECO:0000256" key="6">
    <source>
        <dbReference type="ARBA" id="ARBA00022989"/>
    </source>
</evidence>
<dbReference type="InterPro" id="IPR002781">
    <property type="entry name" value="TM_pro_TauE-like"/>
</dbReference>
<keyword evidence="10" id="KW-1185">Reference proteome</keyword>
<keyword evidence="3" id="KW-0813">Transport</keyword>
<evidence type="ECO:0000313" key="9">
    <source>
        <dbReference type="EMBL" id="GII50486.1"/>
    </source>
</evidence>
<name>A0A8J3UTL9_9ACTN</name>
<keyword evidence="6 8" id="KW-1133">Transmembrane helix</keyword>
<evidence type="ECO:0000256" key="3">
    <source>
        <dbReference type="ARBA" id="ARBA00022448"/>
    </source>
</evidence>
<keyword evidence="4 8" id="KW-1003">Cell membrane</keyword>
<comment type="subcellular location">
    <subcellularLocation>
        <location evidence="1 8">Cell membrane</location>
        <topology evidence="1 8">Multi-pass membrane protein</topology>
    </subcellularLocation>
</comment>
<comment type="similarity">
    <text evidence="2 8">Belongs to the 4-toluene sulfonate uptake permease (TSUP) (TC 2.A.102) family.</text>
</comment>
<dbReference type="InterPro" id="IPR052017">
    <property type="entry name" value="TSUP"/>
</dbReference>
<keyword evidence="7 8" id="KW-0472">Membrane</keyword>
<evidence type="ECO:0000256" key="7">
    <source>
        <dbReference type="ARBA" id="ARBA00023136"/>
    </source>
</evidence>
<evidence type="ECO:0000256" key="2">
    <source>
        <dbReference type="ARBA" id="ARBA00009142"/>
    </source>
</evidence>
<feature type="transmembrane region" description="Helical" evidence="8">
    <location>
        <begin position="74"/>
        <end position="92"/>
    </location>
</feature>
<keyword evidence="5 8" id="KW-0812">Transmembrane</keyword>
<accession>A0A8J3UTL9</accession>
<dbReference type="PANTHER" id="PTHR30269:SF23">
    <property type="entry name" value="MEMBRANE TRANSPORTER PROTEIN YDHB-RELATED"/>
    <property type="match status" value="1"/>
</dbReference>
<feature type="transmembrane region" description="Helical" evidence="8">
    <location>
        <begin position="191"/>
        <end position="214"/>
    </location>
</feature>
<proteinExistence type="inferred from homology"/>
<evidence type="ECO:0000256" key="1">
    <source>
        <dbReference type="ARBA" id="ARBA00004651"/>
    </source>
</evidence>
<feature type="transmembrane region" description="Helical" evidence="8">
    <location>
        <begin position="44"/>
        <end position="62"/>
    </location>
</feature>
<feature type="transmembrane region" description="Helical" evidence="8">
    <location>
        <begin position="137"/>
        <end position="159"/>
    </location>
</feature>